<dbReference type="PANTHER" id="PTHR31446:SF29">
    <property type="entry name" value="ACID PHOSPHATASE_VANADIUM-DEPENDENT HALOPEROXIDASE-RELATED PROTEIN"/>
    <property type="match status" value="1"/>
</dbReference>
<dbReference type="EMBL" id="AP028127">
    <property type="protein sequence ID" value="BEH91502.1"/>
    <property type="molecule type" value="Genomic_DNA"/>
</dbReference>
<reference evidence="2" key="1">
    <citation type="journal article" date="2024" name="Int. J. Syst. Evol. Microbiol.">
        <title>Turicibacter faecis sp. nov., isolated from faeces of heart failure mouse model.</title>
        <authorList>
            <person name="Imamura Y."/>
            <person name="Motooka D."/>
            <person name="Nakajima Y."/>
            <person name="Ito S."/>
            <person name="Kitakaze M."/>
            <person name="Iida T."/>
            <person name="Nakamura S."/>
        </authorList>
    </citation>
    <scope>NUCLEOTIDE SEQUENCE</scope>
    <source>
        <strain evidence="2">TC023</strain>
    </source>
</reference>
<evidence type="ECO:0000313" key="2">
    <source>
        <dbReference type="EMBL" id="BEH91502.1"/>
    </source>
</evidence>
<keyword evidence="1" id="KW-1133">Transmembrane helix</keyword>
<dbReference type="Proteomes" id="UP001432099">
    <property type="component" value="Chromosome"/>
</dbReference>
<keyword evidence="1" id="KW-0472">Membrane</keyword>
<sequence>MWLNYALECAILANILAQVIKVPLHLLMKRQWQPMLIFSTGGMPSSHSAFVAALTTAVAVLDGFHSTTFAISFCLASVVIYDAMGIRRHAGEHAKLLNHLIDDLVNSGNVLFFQDKTYQTKLKELLGHEPLETLAGTLFGIAIALIYGWCLHLI</sequence>
<keyword evidence="3" id="KW-1185">Reference proteome</keyword>
<evidence type="ECO:0000313" key="3">
    <source>
        <dbReference type="Proteomes" id="UP001432099"/>
    </source>
</evidence>
<dbReference type="PANTHER" id="PTHR31446">
    <property type="entry name" value="ACID PHOSPHATASE/VANADIUM-DEPENDENT HALOPEROXIDASE-RELATED PROTEIN"/>
    <property type="match status" value="1"/>
</dbReference>
<protein>
    <submittedName>
        <fullName evidence="2">Membrane protein</fullName>
    </submittedName>
</protein>
<evidence type="ECO:0000256" key="1">
    <source>
        <dbReference type="SAM" id="Phobius"/>
    </source>
</evidence>
<gene>
    <name evidence="2" type="ORF">T23_16040</name>
</gene>
<dbReference type="Pfam" id="PF02681">
    <property type="entry name" value="DUF212"/>
    <property type="match status" value="1"/>
</dbReference>
<organism evidence="2 3">
    <name type="scientific">Turicibacter faecis</name>
    <dbReference type="NCBI Taxonomy" id="2963365"/>
    <lineage>
        <taxon>Bacteria</taxon>
        <taxon>Bacillati</taxon>
        <taxon>Bacillota</taxon>
        <taxon>Erysipelotrichia</taxon>
        <taxon>Erysipelotrichales</taxon>
        <taxon>Turicibacteraceae</taxon>
        <taxon>Turicibacter</taxon>
    </lineage>
</organism>
<name>A0ABM8INK8_9FIRM</name>
<keyword evidence="1" id="KW-0812">Transmembrane</keyword>
<accession>A0ABM8INK8</accession>
<feature type="transmembrane region" description="Helical" evidence="1">
    <location>
        <begin position="134"/>
        <end position="153"/>
    </location>
</feature>
<dbReference type="InterPro" id="IPR003832">
    <property type="entry name" value="DUF212"/>
</dbReference>
<proteinExistence type="predicted"/>
<dbReference type="RefSeq" id="WP_161832875.1">
    <property type="nucleotide sequence ID" value="NZ_AP028127.1"/>
</dbReference>